<sequence>MRGHRQDERPLAELDDRALLAAHVAGREGAFGELFGRHRDRLWAVALRTTGQPEDAADGLQDALVAAYRRAGSFRGDAAVTTWLHRIVVNACLDRLRAARVRRTDRLPDDLEEYNERGDTRTATAETEDPAEQSVRAERRRAVLDALGRISPEQRAAIVLVDMEGYPVAEAARILDVAAGTVKSRCSRGRARLAAHLAELLVDDDTAPGDPHHPPTGNPGGPARVRPDDPRGPPASPSRP</sequence>
<name>A0ABS2MAP6_9ACTN</name>
<dbReference type="Gene3D" id="1.10.1740.10">
    <property type="match status" value="1"/>
</dbReference>
<dbReference type="InterPro" id="IPR039425">
    <property type="entry name" value="RNA_pol_sigma-70-like"/>
</dbReference>
<dbReference type="Pfam" id="PF04542">
    <property type="entry name" value="Sigma70_r2"/>
    <property type="match status" value="1"/>
</dbReference>
<dbReference type="SUPFAM" id="SSF88659">
    <property type="entry name" value="Sigma3 and sigma4 domains of RNA polymerase sigma factors"/>
    <property type="match status" value="1"/>
</dbReference>
<dbReference type="InterPro" id="IPR014284">
    <property type="entry name" value="RNA_pol_sigma-70_dom"/>
</dbReference>
<dbReference type="SUPFAM" id="SSF88946">
    <property type="entry name" value="Sigma2 domain of RNA polymerase sigma factors"/>
    <property type="match status" value="1"/>
</dbReference>
<keyword evidence="10" id="KW-1185">Reference proteome</keyword>
<feature type="compositionally biased region" description="Basic and acidic residues" evidence="6">
    <location>
        <begin position="111"/>
        <end position="120"/>
    </location>
</feature>
<accession>A0ABS2MAP6</accession>
<dbReference type="InterPro" id="IPR013325">
    <property type="entry name" value="RNA_pol_sigma_r2"/>
</dbReference>
<keyword evidence="5" id="KW-0804">Transcription</keyword>
<dbReference type="Pfam" id="PF08281">
    <property type="entry name" value="Sigma70_r4_2"/>
    <property type="match status" value="1"/>
</dbReference>
<gene>
    <name evidence="9" type="ORF">JOE61_002077</name>
</gene>
<dbReference type="PANTHER" id="PTHR43133">
    <property type="entry name" value="RNA POLYMERASE ECF-TYPE SIGMA FACTO"/>
    <property type="match status" value="1"/>
</dbReference>
<dbReference type="PANTHER" id="PTHR43133:SF50">
    <property type="entry name" value="ECF RNA POLYMERASE SIGMA FACTOR SIGM"/>
    <property type="match status" value="1"/>
</dbReference>
<protein>
    <submittedName>
        <fullName evidence="9">RNA polymerase sigma-70 factor (ECF subfamily)</fullName>
    </submittedName>
</protein>
<dbReference type="InterPro" id="IPR013324">
    <property type="entry name" value="RNA_pol_sigma_r3/r4-like"/>
</dbReference>
<evidence type="ECO:0000259" key="7">
    <source>
        <dbReference type="Pfam" id="PF04542"/>
    </source>
</evidence>
<evidence type="ECO:0000256" key="6">
    <source>
        <dbReference type="SAM" id="MobiDB-lite"/>
    </source>
</evidence>
<dbReference type="EMBL" id="JAFBBZ010000001">
    <property type="protein sequence ID" value="MBM7508263.1"/>
    <property type="molecule type" value="Genomic_DNA"/>
</dbReference>
<evidence type="ECO:0000259" key="8">
    <source>
        <dbReference type="Pfam" id="PF08281"/>
    </source>
</evidence>
<keyword evidence="4" id="KW-0238">DNA-binding</keyword>
<feature type="region of interest" description="Disordered" evidence="6">
    <location>
        <begin position="111"/>
        <end position="137"/>
    </location>
</feature>
<dbReference type="NCBIfam" id="TIGR02937">
    <property type="entry name" value="sigma70-ECF"/>
    <property type="match status" value="1"/>
</dbReference>
<dbReference type="NCBIfam" id="NF007225">
    <property type="entry name" value="PRK09643.1"/>
    <property type="match status" value="1"/>
</dbReference>
<organism evidence="9 10">
    <name type="scientific">Nocardioides salarius</name>
    <dbReference type="NCBI Taxonomy" id="374513"/>
    <lineage>
        <taxon>Bacteria</taxon>
        <taxon>Bacillati</taxon>
        <taxon>Actinomycetota</taxon>
        <taxon>Actinomycetes</taxon>
        <taxon>Propionibacteriales</taxon>
        <taxon>Nocardioidaceae</taxon>
        <taxon>Nocardioides</taxon>
    </lineage>
</organism>
<evidence type="ECO:0000256" key="3">
    <source>
        <dbReference type="ARBA" id="ARBA00023082"/>
    </source>
</evidence>
<evidence type="ECO:0000256" key="2">
    <source>
        <dbReference type="ARBA" id="ARBA00023015"/>
    </source>
</evidence>
<evidence type="ECO:0000256" key="5">
    <source>
        <dbReference type="ARBA" id="ARBA00023163"/>
    </source>
</evidence>
<dbReference type="Proteomes" id="UP000732378">
    <property type="component" value="Unassembled WGS sequence"/>
</dbReference>
<reference evidence="9 10" key="1">
    <citation type="submission" date="2021-01" db="EMBL/GenBank/DDBJ databases">
        <title>Sequencing the genomes of 1000 actinobacteria strains.</title>
        <authorList>
            <person name="Klenk H.-P."/>
        </authorList>
    </citation>
    <scope>NUCLEOTIDE SEQUENCE [LARGE SCALE GENOMIC DNA]</scope>
    <source>
        <strain evidence="9 10">DSM 18239</strain>
    </source>
</reference>
<comment type="caution">
    <text evidence="9">The sequence shown here is derived from an EMBL/GenBank/DDBJ whole genome shotgun (WGS) entry which is preliminary data.</text>
</comment>
<feature type="domain" description="RNA polymerase sigma factor 70 region 4 type 2" evidence="8">
    <location>
        <begin position="141"/>
        <end position="193"/>
    </location>
</feature>
<evidence type="ECO:0000256" key="1">
    <source>
        <dbReference type="ARBA" id="ARBA00010641"/>
    </source>
</evidence>
<evidence type="ECO:0000313" key="9">
    <source>
        <dbReference type="EMBL" id="MBM7508263.1"/>
    </source>
</evidence>
<dbReference type="InterPro" id="IPR036388">
    <property type="entry name" value="WH-like_DNA-bd_sf"/>
</dbReference>
<dbReference type="Gene3D" id="1.10.10.10">
    <property type="entry name" value="Winged helix-like DNA-binding domain superfamily/Winged helix DNA-binding domain"/>
    <property type="match status" value="1"/>
</dbReference>
<evidence type="ECO:0000256" key="4">
    <source>
        <dbReference type="ARBA" id="ARBA00023125"/>
    </source>
</evidence>
<dbReference type="CDD" id="cd06171">
    <property type="entry name" value="Sigma70_r4"/>
    <property type="match status" value="1"/>
</dbReference>
<feature type="region of interest" description="Disordered" evidence="6">
    <location>
        <begin position="202"/>
        <end position="240"/>
    </location>
</feature>
<proteinExistence type="inferred from homology"/>
<comment type="similarity">
    <text evidence="1">Belongs to the sigma-70 factor family. ECF subfamily.</text>
</comment>
<evidence type="ECO:0000313" key="10">
    <source>
        <dbReference type="Proteomes" id="UP000732378"/>
    </source>
</evidence>
<dbReference type="InterPro" id="IPR013249">
    <property type="entry name" value="RNA_pol_sigma70_r4_t2"/>
</dbReference>
<dbReference type="RefSeq" id="WP_193670580.1">
    <property type="nucleotide sequence ID" value="NZ_JACDTV010000015.1"/>
</dbReference>
<keyword evidence="2" id="KW-0805">Transcription regulation</keyword>
<dbReference type="InterPro" id="IPR007627">
    <property type="entry name" value="RNA_pol_sigma70_r2"/>
</dbReference>
<keyword evidence="3" id="KW-0731">Sigma factor</keyword>
<feature type="domain" description="RNA polymerase sigma-70 region 2" evidence="7">
    <location>
        <begin position="34"/>
        <end position="100"/>
    </location>
</feature>